<dbReference type="PANTHER" id="PTHR30146:SF109">
    <property type="entry name" value="HTH-TYPE TRANSCRIPTIONAL REGULATOR GALS"/>
    <property type="match status" value="1"/>
</dbReference>
<evidence type="ECO:0000256" key="1">
    <source>
        <dbReference type="ARBA" id="ARBA00023015"/>
    </source>
</evidence>
<dbReference type="InterPro" id="IPR010982">
    <property type="entry name" value="Lambda_DNA-bd_dom_sf"/>
</dbReference>
<organism evidence="5 6">
    <name type="scientific">Chitinophaga niabensis</name>
    <dbReference type="NCBI Taxonomy" id="536979"/>
    <lineage>
        <taxon>Bacteria</taxon>
        <taxon>Pseudomonadati</taxon>
        <taxon>Bacteroidota</taxon>
        <taxon>Chitinophagia</taxon>
        <taxon>Chitinophagales</taxon>
        <taxon>Chitinophagaceae</taxon>
        <taxon>Chitinophaga</taxon>
    </lineage>
</organism>
<dbReference type="Pfam" id="PF13377">
    <property type="entry name" value="Peripla_BP_3"/>
    <property type="match status" value="1"/>
</dbReference>
<dbReference type="Pfam" id="PF00356">
    <property type="entry name" value="LacI"/>
    <property type="match status" value="1"/>
</dbReference>
<dbReference type="InterPro" id="IPR000843">
    <property type="entry name" value="HTH_LacI"/>
</dbReference>
<dbReference type="CDD" id="cd06267">
    <property type="entry name" value="PBP1_LacI_sugar_binding-like"/>
    <property type="match status" value="1"/>
</dbReference>
<dbReference type="InterPro" id="IPR046335">
    <property type="entry name" value="LacI/GalR-like_sensor"/>
</dbReference>
<keyword evidence="3" id="KW-0804">Transcription</keyword>
<dbReference type="OrthoDB" id="667031at2"/>
<keyword evidence="2" id="KW-0238">DNA-binding</keyword>
<dbReference type="Gene3D" id="3.40.50.2300">
    <property type="match status" value="2"/>
</dbReference>
<evidence type="ECO:0000313" key="5">
    <source>
        <dbReference type="EMBL" id="SIO45949.1"/>
    </source>
</evidence>
<dbReference type="PROSITE" id="PS50932">
    <property type="entry name" value="HTH_LACI_2"/>
    <property type="match status" value="1"/>
</dbReference>
<dbReference type="STRING" id="536979.SAMN04488055_4218"/>
<dbReference type="SUPFAM" id="SSF47413">
    <property type="entry name" value="lambda repressor-like DNA-binding domains"/>
    <property type="match status" value="1"/>
</dbReference>
<dbReference type="CDD" id="cd01392">
    <property type="entry name" value="HTH_LacI"/>
    <property type="match status" value="1"/>
</dbReference>
<gene>
    <name evidence="5" type="ORF">SAMN04488055_4218</name>
</gene>
<accession>A0A1N6JP48</accession>
<name>A0A1N6JP48_9BACT</name>
<evidence type="ECO:0000259" key="4">
    <source>
        <dbReference type="PROSITE" id="PS50932"/>
    </source>
</evidence>
<dbReference type="EMBL" id="FSRA01000002">
    <property type="protein sequence ID" value="SIO45949.1"/>
    <property type="molecule type" value="Genomic_DNA"/>
</dbReference>
<dbReference type="Proteomes" id="UP000185003">
    <property type="component" value="Unassembled WGS sequence"/>
</dbReference>
<evidence type="ECO:0000256" key="2">
    <source>
        <dbReference type="ARBA" id="ARBA00023125"/>
    </source>
</evidence>
<proteinExistence type="predicted"/>
<dbReference type="RefSeq" id="WP_074241586.1">
    <property type="nucleotide sequence ID" value="NZ_FSRA01000002.1"/>
</dbReference>
<dbReference type="AlphaFoldDB" id="A0A1N6JP48"/>
<reference evidence="5 6" key="1">
    <citation type="submission" date="2016-11" db="EMBL/GenBank/DDBJ databases">
        <authorList>
            <person name="Jaros S."/>
            <person name="Januszkiewicz K."/>
            <person name="Wedrychowicz H."/>
        </authorList>
    </citation>
    <scope>NUCLEOTIDE SEQUENCE [LARGE SCALE GENOMIC DNA]</scope>
    <source>
        <strain evidence="5 6">DSM 24787</strain>
    </source>
</reference>
<dbReference type="GO" id="GO:0000976">
    <property type="term" value="F:transcription cis-regulatory region binding"/>
    <property type="evidence" value="ECO:0007669"/>
    <property type="project" value="TreeGrafter"/>
</dbReference>
<dbReference type="InterPro" id="IPR028082">
    <property type="entry name" value="Peripla_BP_I"/>
</dbReference>
<dbReference type="Gene3D" id="1.10.260.40">
    <property type="entry name" value="lambda repressor-like DNA-binding domains"/>
    <property type="match status" value="1"/>
</dbReference>
<dbReference type="SUPFAM" id="SSF53822">
    <property type="entry name" value="Periplasmic binding protein-like I"/>
    <property type="match status" value="1"/>
</dbReference>
<sequence length="339" mass="37926">MNKPHSVTIKDIAQQLKLSPSTVSRALRDSKDIKPETRLLVRQVAEELHYSPNPIALSLKEKRSKIIGVIVPEIANTFCSATIAGIEDIAYKRGYHVMIFQSHEAYEREVASVHLLESRRMDGLIISVSGETRRFDHLEEMNAPMVMFDRVHEGLPAHKVVVDDKAGAFQGVEHLIQQGFRDVAIISMAPWLSITENRLSGYKEALKKYNIPLRKEWMVHCDFNTTAMDAAIRHLFSGTAKPNALFFSVERLAISCLKVLGELGLRIPEDVALAGFSDNPVSPYLAPALTCIRQPTFEIGQISAELLIEQIEDPSAPVEYKTIQLNTTLDIRASSLRNV</sequence>
<evidence type="ECO:0000256" key="3">
    <source>
        <dbReference type="ARBA" id="ARBA00023163"/>
    </source>
</evidence>
<evidence type="ECO:0000313" key="6">
    <source>
        <dbReference type="Proteomes" id="UP000185003"/>
    </source>
</evidence>
<keyword evidence="1" id="KW-0805">Transcription regulation</keyword>
<keyword evidence="6" id="KW-1185">Reference proteome</keyword>
<feature type="domain" description="HTH lacI-type" evidence="4">
    <location>
        <begin position="7"/>
        <end position="61"/>
    </location>
</feature>
<protein>
    <submittedName>
        <fullName evidence="5">Transcriptional regulator, LacI family</fullName>
    </submittedName>
</protein>
<dbReference type="GO" id="GO:0003700">
    <property type="term" value="F:DNA-binding transcription factor activity"/>
    <property type="evidence" value="ECO:0007669"/>
    <property type="project" value="TreeGrafter"/>
</dbReference>
<dbReference type="SMART" id="SM00354">
    <property type="entry name" value="HTH_LACI"/>
    <property type="match status" value="1"/>
</dbReference>
<dbReference type="PANTHER" id="PTHR30146">
    <property type="entry name" value="LACI-RELATED TRANSCRIPTIONAL REPRESSOR"/>
    <property type="match status" value="1"/>
</dbReference>